<keyword evidence="2" id="KW-1185">Reference proteome</keyword>
<dbReference type="EMBL" id="LXQA010129903">
    <property type="protein sequence ID" value="MCI22322.1"/>
    <property type="molecule type" value="Genomic_DNA"/>
</dbReference>
<organism evidence="1 2">
    <name type="scientific">Trifolium medium</name>
    <dbReference type="NCBI Taxonomy" id="97028"/>
    <lineage>
        <taxon>Eukaryota</taxon>
        <taxon>Viridiplantae</taxon>
        <taxon>Streptophyta</taxon>
        <taxon>Embryophyta</taxon>
        <taxon>Tracheophyta</taxon>
        <taxon>Spermatophyta</taxon>
        <taxon>Magnoliopsida</taxon>
        <taxon>eudicotyledons</taxon>
        <taxon>Gunneridae</taxon>
        <taxon>Pentapetalae</taxon>
        <taxon>rosids</taxon>
        <taxon>fabids</taxon>
        <taxon>Fabales</taxon>
        <taxon>Fabaceae</taxon>
        <taxon>Papilionoideae</taxon>
        <taxon>50 kb inversion clade</taxon>
        <taxon>NPAAA clade</taxon>
        <taxon>Hologalegina</taxon>
        <taxon>IRL clade</taxon>
        <taxon>Trifolieae</taxon>
        <taxon>Trifolium</taxon>
    </lineage>
</organism>
<name>A0A392QEP6_9FABA</name>
<accession>A0A392QEP6</accession>
<dbReference type="AlphaFoldDB" id="A0A392QEP6"/>
<sequence>MLSKITFGILWIEEFENSCVTMGCCEAEWA</sequence>
<evidence type="ECO:0000313" key="2">
    <source>
        <dbReference type="Proteomes" id="UP000265520"/>
    </source>
</evidence>
<proteinExistence type="predicted"/>
<reference evidence="1 2" key="1">
    <citation type="journal article" date="2018" name="Front. Plant Sci.">
        <title>Red Clover (Trifolium pratense) and Zigzag Clover (T. medium) - A Picture of Genomic Similarities and Differences.</title>
        <authorList>
            <person name="Dluhosova J."/>
            <person name="Istvanek J."/>
            <person name="Nedelnik J."/>
            <person name="Repkova J."/>
        </authorList>
    </citation>
    <scope>NUCLEOTIDE SEQUENCE [LARGE SCALE GENOMIC DNA]</scope>
    <source>
        <strain evidence="2">cv. 10/8</strain>
        <tissue evidence="1">Leaf</tissue>
    </source>
</reference>
<comment type="caution">
    <text evidence="1">The sequence shown here is derived from an EMBL/GenBank/DDBJ whole genome shotgun (WGS) entry which is preliminary data.</text>
</comment>
<dbReference type="Proteomes" id="UP000265520">
    <property type="component" value="Unassembled WGS sequence"/>
</dbReference>
<evidence type="ECO:0000313" key="1">
    <source>
        <dbReference type="EMBL" id="MCI22322.1"/>
    </source>
</evidence>
<protein>
    <submittedName>
        <fullName evidence="1">Uncharacterized protein</fullName>
    </submittedName>
</protein>